<dbReference type="GO" id="GO:0046872">
    <property type="term" value="F:metal ion binding"/>
    <property type="evidence" value="ECO:0007669"/>
    <property type="project" value="UniProtKB-UniRule"/>
</dbReference>
<organism evidence="12">
    <name type="scientific">Anopheles funestus</name>
    <name type="common">African malaria mosquito</name>
    <dbReference type="NCBI Taxonomy" id="62324"/>
    <lineage>
        <taxon>Eukaryota</taxon>
        <taxon>Metazoa</taxon>
        <taxon>Ecdysozoa</taxon>
        <taxon>Arthropoda</taxon>
        <taxon>Hexapoda</taxon>
        <taxon>Insecta</taxon>
        <taxon>Pterygota</taxon>
        <taxon>Neoptera</taxon>
        <taxon>Endopterygota</taxon>
        <taxon>Diptera</taxon>
        <taxon>Nematocera</taxon>
        <taxon>Culicoidea</taxon>
        <taxon>Culicidae</taxon>
        <taxon>Anophelinae</taxon>
        <taxon>Anopheles</taxon>
    </lineage>
</organism>
<dbReference type="GO" id="GO:0051537">
    <property type="term" value="F:2 iron, 2 sulfur cluster binding"/>
    <property type="evidence" value="ECO:0007669"/>
    <property type="project" value="UniProtKB-UniRule"/>
</dbReference>
<keyword evidence="8 10" id="KW-0411">Iron-sulfur</keyword>
<dbReference type="AlphaFoldDB" id="A0A182RZK9"/>
<dbReference type="SMART" id="SM00704">
    <property type="entry name" value="ZnF_CDGSH"/>
    <property type="match status" value="1"/>
</dbReference>
<dbReference type="EnsemblMetazoa" id="AFUN011740-RA">
    <property type="protein sequence ID" value="AFUN011740-PA"/>
    <property type="gene ID" value="AFUN011740"/>
</dbReference>
<dbReference type="GO" id="GO:0005789">
    <property type="term" value="C:endoplasmic reticulum membrane"/>
    <property type="evidence" value="ECO:0007669"/>
    <property type="project" value="UniProtKB-SubCell"/>
</dbReference>
<dbReference type="VEuPathDB" id="VectorBase:AFUN2_004812"/>
<feature type="transmembrane region" description="Helical" evidence="10">
    <location>
        <begin position="36"/>
        <end position="57"/>
    </location>
</feature>
<evidence type="ECO:0000256" key="9">
    <source>
        <dbReference type="ARBA" id="ARBA00023136"/>
    </source>
</evidence>
<keyword evidence="4 10" id="KW-0001">2Fe-2S</keyword>
<evidence type="ECO:0000256" key="8">
    <source>
        <dbReference type="ARBA" id="ARBA00023014"/>
    </source>
</evidence>
<dbReference type="InterPro" id="IPR045131">
    <property type="entry name" value="CISD1/2"/>
</dbReference>
<dbReference type="Pfam" id="PF10660">
    <property type="entry name" value="MitoNEET_N"/>
    <property type="match status" value="1"/>
</dbReference>
<dbReference type="PANTHER" id="PTHR13680:SF5">
    <property type="entry name" value="CDGSH IRON-SULFUR DOMAIN-CONTAINING PROTEIN 1"/>
    <property type="match status" value="1"/>
</dbReference>
<comment type="subcellular location">
    <subcellularLocation>
        <location evidence="1 10">Endoplasmic reticulum membrane</location>
        <topology evidence="1 10">Single-pass membrane protein</topology>
    </subcellularLocation>
</comment>
<evidence type="ECO:0000256" key="1">
    <source>
        <dbReference type="ARBA" id="ARBA00004389"/>
    </source>
</evidence>
<proteinExistence type="inferred from homology"/>
<keyword evidence="3 10" id="KW-0812">Transmembrane</keyword>
<evidence type="ECO:0000313" key="12">
    <source>
        <dbReference type="EnsemblMetazoa" id="AFUN011740-PA"/>
    </source>
</evidence>
<dbReference type="PANTHER" id="PTHR13680">
    <property type="entry name" value="CDGSH IRON-SULFUR DOMAIN-CONTAINING PROTEIN 1"/>
    <property type="match status" value="1"/>
</dbReference>
<dbReference type="STRING" id="62324.A0A182RZK9"/>
<name>A0A182RZK9_ANOFN</name>
<evidence type="ECO:0000256" key="2">
    <source>
        <dbReference type="ARBA" id="ARBA00008624"/>
    </source>
</evidence>
<dbReference type="InterPro" id="IPR018967">
    <property type="entry name" value="FeS-contain_CDGSH-typ"/>
</dbReference>
<keyword evidence="5 10" id="KW-0479">Metal-binding</keyword>
<comment type="similarity">
    <text evidence="2 10">Belongs to the CISD protein family. CISD2 subfamily.</text>
</comment>
<dbReference type="GO" id="GO:0005741">
    <property type="term" value="C:mitochondrial outer membrane"/>
    <property type="evidence" value="ECO:0007669"/>
    <property type="project" value="TreeGrafter"/>
</dbReference>
<accession>A0A182RZK9</accession>
<reference evidence="12" key="1">
    <citation type="submission" date="2020-05" db="UniProtKB">
        <authorList>
            <consortium name="EnsemblMetazoa"/>
        </authorList>
    </citation>
    <scope>IDENTIFICATION</scope>
    <source>
        <strain evidence="12">FUMOZ</strain>
    </source>
</reference>
<dbReference type="Gene3D" id="3.40.5.90">
    <property type="entry name" value="CDGSH iron-sulfur domain, mitoNEET-type"/>
    <property type="match status" value="1"/>
</dbReference>
<dbReference type="VEuPathDB" id="VectorBase:AFUN011740"/>
<dbReference type="Pfam" id="PF09360">
    <property type="entry name" value="zf-CDGSH"/>
    <property type="match status" value="1"/>
</dbReference>
<keyword evidence="7 10" id="KW-0408">Iron</keyword>
<evidence type="ECO:0000256" key="5">
    <source>
        <dbReference type="ARBA" id="ARBA00022723"/>
    </source>
</evidence>
<evidence type="ECO:0000259" key="11">
    <source>
        <dbReference type="SMART" id="SM00704"/>
    </source>
</evidence>
<keyword evidence="10" id="KW-0256">Endoplasmic reticulum</keyword>
<sequence length="132" mass="14716">MQLLSGLVKTTVPNYLSGLPIPDTFGGWFRLGFKDWFSLVPPTAALAGVVYMSYLAFCPEARPKPSKKANNKIRLEEPKVVDMIDIEDIAEKAAFCRCWKSNNWPYCDGSHGAHNKECGDNLGPVVVQRKKN</sequence>
<dbReference type="InterPro" id="IPR042216">
    <property type="entry name" value="MitoNEET_CISD"/>
</dbReference>
<evidence type="ECO:0000256" key="3">
    <source>
        <dbReference type="ARBA" id="ARBA00022692"/>
    </source>
</evidence>
<evidence type="ECO:0000256" key="7">
    <source>
        <dbReference type="ARBA" id="ARBA00023004"/>
    </source>
</evidence>
<evidence type="ECO:0000256" key="10">
    <source>
        <dbReference type="RuleBase" id="RU369084"/>
    </source>
</evidence>
<comment type="cofactor">
    <cofactor evidence="10">
        <name>[2Fe-2S] cluster</name>
        <dbReference type="ChEBI" id="CHEBI:190135"/>
    </cofactor>
    <text evidence="10">Binds 1 [2Fe-2S] cluster.</text>
</comment>
<evidence type="ECO:0000256" key="4">
    <source>
        <dbReference type="ARBA" id="ARBA00022714"/>
    </source>
</evidence>
<keyword evidence="6 10" id="KW-1133">Transmembrane helix</keyword>
<evidence type="ECO:0000256" key="6">
    <source>
        <dbReference type="ARBA" id="ARBA00022989"/>
    </source>
</evidence>
<dbReference type="InterPro" id="IPR019610">
    <property type="entry name" value="FeS-contain_mitoNEET_N"/>
</dbReference>
<feature type="domain" description="Iron-binding zinc finger CDGSH type" evidence="11">
    <location>
        <begin position="79"/>
        <end position="117"/>
    </location>
</feature>
<protein>
    <recommendedName>
        <fullName evidence="10">CDGSH iron-sulfur domain-containing protein 2 homologue</fullName>
    </recommendedName>
</protein>
<dbReference type="GO" id="GO:0010506">
    <property type="term" value="P:regulation of autophagy"/>
    <property type="evidence" value="ECO:0007669"/>
    <property type="project" value="UniProtKB-UniRule"/>
</dbReference>
<keyword evidence="9 10" id="KW-0472">Membrane</keyword>